<sequence>MKQEEDESTLEYLKRLSNHEWLQLVQKVDKLQVTQNEALKELTTVKQSTPAEKQKQAKQQRPYCIYHKTNTHATDDCKTLPYHRQQQRGGFNCGMPNQKEELDEQKEKLPPKW</sequence>
<name>A0A915KE60_ROMCU</name>
<proteinExistence type="predicted"/>
<evidence type="ECO:0000256" key="1">
    <source>
        <dbReference type="SAM" id="MobiDB-lite"/>
    </source>
</evidence>
<organism evidence="2 3">
    <name type="scientific">Romanomermis culicivorax</name>
    <name type="common">Nematode worm</name>
    <dbReference type="NCBI Taxonomy" id="13658"/>
    <lineage>
        <taxon>Eukaryota</taxon>
        <taxon>Metazoa</taxon>
        <taxon>Ecdysozoa</taxon>
        <taxon>Nematoda</taxon>
        <taxon>Enoplea</taxon>
        <taxon>Dorylaimia</taxon>
        <taxon>Mermithida</taxon>
        <taxon>Mermithoidea</taxon>
        <taxon>Mermithidae</taxon>
        <taxon>Romanomermis</taxon>
    </lineage>
</organism>
<dbReference type="Proteomes" id="UP000887565">
    <property type="component" value="Unplaced"/>
</dbReference>
<evidence type="ECO:0000313" key="2">
    <source>
        <dbReference type="Proteomes" id="UP000887565"/>
    </source>
</evidence>
<feature type="region of interest" description="Disordered" evidence="1">
    <location>
        <begin position="85"/>
        <end position="113"/>
    </location>
</feature>
<protein>
    <submittedName>
        <fullName evidence="3">Uncharacterized protein</fullName>
    </submittedName>
</protein>
<dbReference type="WBParaSite" id="nRc.2.0.1.t37078-RA">
    <property type="protein sequence ID" value="nRc.2.0.1.t37078-RA"/>
    <property type="gene ID" value="nRc.2.0.1.g37078"/>
</dbReference>
<dbReference type="AlphaFoldDB" id="A0A915KE60"/>
<reference evidence="3" key="1">
    <citation type="submission" date="2022-11" db="UniProtKB">
        <authorList>
            <consortium name="WormBaseParasite"/>
        </authorList>
    </citation>
    <scope>IDENTIFICATION</scope>
</reference>
<evidence type="ECO:0000313" key="3">
    <source>
        <dbReference type="WBParaSite" id="nRc.2.0.1.t37078-RA"/>
    </source>
</evidence>
<keyword evidence="2" id="KW-1185">Reference proteome</keyword>
<accession>A0A915KE60</accession>